<evidence type="ECO:0000256" key="2">
    <source>
        <dbReference type="ARBA" id="ARBA00022679"/>
    </source>
</evidence>
<dbReference type="WBParaSite" id="Smp_125650.1">
    <property type="protein sequence ID" value="Smp_125650.1"/>
    <property type="gene ID" value="Smp_125650"/>
</dbReference>
<evidence type="ECO:0000256" key="3">
    <source>
        <dbReference type="ARBA" id="ARBA00022741"/>
    </source>
</evidence>
<dbReference type="GO" id="GO:0005634">
    <property type="term" value="C:nucleus"/>
    <property type="evidence" value="ECO:0007669"/>
    <property type="project" value="TreeGrafter"/>
</dbReference>
<evidence type="ECO:0000313" key="10">
    <source>
        <dbReference type="Proteomes" id="UP000008854"/>
    </source>
</evidence>
<comment type="similarity">
    <text evidence="1 8">Belongs to the inositol phosphokinase (IPK) family.</text>
</comment>
<dbReference type="PANTHER" id="PTHR12400:SF51">
    <property type="entry name" value="INOSITOL POLYPHOSPHATE MULTIKINASE"/>
    <property type="match status" value="1"/>
</dbReference>
<dbReference type="GO" id="GO:0047326">
    <property type="term" value="F:inositol-1,3,4,6-tetrakisphosphate 5-kinase activity"/>
    <property type="evidence" value="ECO:0007669"/>
    <property type="project" value="RHEA"/>
</dbReference>
<feature type="compositionally biased region" description="Low complexity" evidence="9">
    <location>
        <begin position="258"/>
        <end position="277"/>
    </location>
</feature>
<keyword evidence="5" id="KW-0067">ATP-binding</keyword>
<evidence type="ECO:0000256" key="4">
    <source>
        <dbReference type="ARBA" id="ARBA00022777"/>
    </source>
</evidence>
<keyword evidence="3" id="KW-0547">Nucleotide-binding</keyword>
<sequence>MIVNQKCDSTNDETNKLNYLFESSSLLPSDLINYPNQIGGHGLLFGNKCKILYSHVQSTIYKPIQHYPKGPHELEFYQRLFDPNCHDSILVELRKFVPDFCGLYRDSEQKHLYLGLKDLLANFKHPSLCDLKMGRRTYAPDSSPSKIMIECAKYKWREEIGFLVTGLKVFYPDINEHITFDIFFGRSLNPSTIYDNGIRLFLGPNVNRAKRLAKQFVKKLTQLAKWFENQNYYHFYASSLLLAYDSIFLNNEMMISSHPTTTTTSSSSTTTTTTTPSLHHHHNSSYQEDKEIMISNMEQNETMLSPYATPSHHSHHHHHYHNSYQDHKEIMTSNMEDSVTEGEDEEKEEYVLVYLIDFTRWELVTNCNQIKDENFLYGLNYLIELFKRASLDSTPLDKIPSLSIT</sequence>
<reference evidence="10" key="1">
    <citation type="journal article" date="2012" name="PLoS Negl. Trop. Dis.">
        <title>A systematically improved high quality genome and transcriptome of the human blood fluke Schistosoma mansoni.</title>
        <authorList>
            <person name="Protasio A.V."/>
            <person name="Tsai I.J."/>
            <person name="Babbage A."/>
            <person name="Nichol S."/>
            <person name="Hunt M."/>
            <person name="Aslett M.A."/>
            <person name="De Silva N."/>
            <person name="Velarde G.S."/>
            <person name="Anderson T.J."/>
            <person name="Clark R.C."/>
            <person name="Davidson C."/>
            <person name="Dillon G.P."/>
            <person name="Holroyd N.E."/>
            <person name="LoVerde P.T."/>
            <person name="Lloyd C."/>
            <person name="McQuillan J."/>
            <person name="Oliveira G."/>
            <person name="Otto T.D."/>
            <person name="Parker-Manuel S.J."/>
            <person name="Quail M.A."/>
            <person name="Wilson R.A."/>
            <person name="Zerlotini A."/>
            <person name="Dunne D.W."/>
            <person name="Berriman M."/>
        </authorList>
    </citation>
    <scope>NUCLEOTIDE SEQUENCE [LARGE SCALE GENOMIC DNA]</scope>
    <source>
        <strain evidence="10">Puerto Rican</strain>
    </source>
</reference>
<keyword evidence="10" id="KW-1185">Reference proteome</keyword>
<name>A0A3Q0KKY8_SCHMA</name>
<dbReference type="Gene3D" id="3.30.470.160">
    <property type="entry name" value="Inositol polyphosphate kinase"/>
    <property type="match status" value="1"/>
</dbReference>
<feature type="region of interest" description="Disordered" evidence="9">
    <location>
        <begin position="258"/>
        <end position="286"/>
    </location>
</feature>
<keyword evidence="2 8" id="KW-0808">Transferase</keyword>
<dbReference type="GO" id="GO:0008440">
    <property type="term" value="F:inositol-1,4,5-trisphosphate 3-kinase activity"/>
    <property type="evidence" value="ECO:0007669"/>
    <property type="project" value="TreeGrafter"/>
</dbReference>
<dbReference type="GO" id="GO:0005737">
    <property type="term" value="C:cytoplasm"/>
    <property type="evidence" value="ECO:0007669"/>
    <property type="project" value="TreeGrafter"/>
</dbReference>
<dbReference type="PANTHER" id="PTHR12400">
    <property type="entry name" value="INOSITOL POLYPHOSPHATE KINASE"/>
    <property type="match status" value="1"/>
</dbReference>
<proteinExistence type="inferred from homology"/>
<evidence type="ECO:0000256" key="9">
    <source>
        <dbReference type="SAM" id="MobiDB-lite"/>
    </source>
</evidence>
<dbReference type="InterPro" id="IPR038286">
    <property type="entry name" value="IPK_sf"/>
</dbReference>
<evidence type="ECO:0000256" key="5">
    <source>
        <dbReference type="ARBA" id="ARBA00022840"/>
    </source>
</evidence>
<dbReference type="EC" id="2.7.-.-" evidence="8"/>
<dbReference type="FunCoup" id="A0A3Q0KKY8">
    <property type="interactions" value="1278"/>
</dbReference>
<protein>
    <recommendedName>
        <fullName evidence="8">Kinase</fullName>
        <ecNumber evidence="8">2.7.-.-</ecNumber>
    </recommendedName>
</protein>
<dbReference type="GO" id="GO:0005524">
    <property type="term" value="F:ATP binding"/>
    <property type="evidence" value="ECO:0007669"/>
    <property type="project" value="UniProtKB-KW"/>
</dbReference>
<accession>A0A3Q0KKY8</accession>
<evidence type="ECO:0000256" key="1">
    <source>
        <dbReference type="ARBA" id="ARBA00007374"/>
    </source>
</evidence>
<dbReference type="InterPro" id="IPR005522">
    <property type="entry name" value="IPK"/>
</dbReference>
<reference evidence="11" key="2">
    <citation type="submission" date="2018-12" db="UniProtKB">
        <authorList>
            <consortium name="WormBaseParasite"/>
        </authorList>
    </citation>
    <scope>IDENTIFICATION</scope>
    <source>
        <strain evidence="11">Puerto Rican</strain>
    </source>
</reference>
<dbReference type="Pfam" id="PF03770">
    <property type="entry name" value="IPK"/>
    <property type="match status" value="1"/>
</dbReference>
<evidence type="ECO:0000256" key="7">
    <source>
        <dbReference type="ARBA" id="ARBA00036525"/>
    </source>
</evidence>
<dbReference type="AlphaFoldDB" id="A0A3Q0KKY8"/>
<evidence type="ECO:0000256" key="6">
    <source>
        <dbReference type="ARBA" id="ARBA00036164"/>
    </source>
</evidence>
<evidence type="ECO:0000256" key="8">
    <source>
        <dbReference type="RuleBase" id="RU363090"/>
    </source>
</evidence>
<dbReference type="Proteomes" id="UP000008854">
    <property type="component" value="Unassembled WGS sequence"/>
</dbReference>
<dbReference type="SUPFAM" id="SSF56104">
    <property type="entry name" value="SAICAR synthase-like"/>
    <property type="match status" value="1"/>
</dbReference>
<comment type="catalytic activity">
    <reaction evidence="7">
        <text>1D-myo-inositol 1,3,4,6-tetrakisphosphate + ATP = 1D-myo-inositol 1,3,4,5,6-pentakisphosphate + ADP + H(+)</text>
        <dbReference type="Rhea" id="RHEA:12717"/>
        <dbReference type="ChEBI" id="CHEBI:15378"/>
        <dbReference type="ChEBI" id="CHEBI:30616"/>
        <dbReference type="ChEBI" id="CHEBI:57660"/>
        <dbReference type="ChEBI" id="CHEBI:57733"/>
        <dbReference type="ChEBI" id="CHEBI:456216"/>
        <dbReference type="EC" id="2.7.1.140"/>
    </reaction>
</comment>
<keyword evidence="4 8" id="KW-0418">Kinase</keyword>
<dbReference type="InParanoid" id="A0A3Q0KKY8"/>
<dbReference type="ExpressionAtlas" id="A0A3Q0KKY8">
    <property type="expression patterns" value="baseline and differential"/>
</dbReference>
<comment type="catalytic activity">
    <reaction evidence="6">
        <text>1D-myo-inositol 1,4,5-trisphosphate + 2 ATP = 1D-myo-inositol 1,3,4,5,6-pentakisphosphate + 2 ADP + 2 H(+)</text>
        <dbReference type="Rhea" id="RHEA:32359"/>
        <dbReference type="ChEBI" id="CHEBI:15378"/>
        <dbReference type="ChEBI" id="CHEBI:30616"/>
        <dbReference type="ChEBI" id="CHEBI:57733"/>
        <dbReference type="ChEBI" id="CHEBI:203600"/>
        <dbReference type="ChEBI" id="CHEBI:456216"/>
        <dbReference type="EC" id="2.7.1.151"/>
    </reaction>
</comment>
<dbReference type="GO" id="GO:0032958">
    <property type="term" value="P:inositol phosphate biosynthetic process"/>
    <property type="evidence" value="ECO:0007669"/>
    <property type="project" value="InterPro"/>
</dbReference>
<evidence type="ECO:0000313" key="11">
    <source>
        <dbReference type="WBParaSite" id="Smp_125650.1"/>
    </source>
</evidence>
<organism evidence="10 11">
    <name type="scientific">Schistosoma mansoni</name>
    <name type="common">Blood fluke</name>
    <dbReference type="NCBI Taxonomy" id="6183"/>
    <lineage>
        <taxon>Eukaryota</taxon>
        <taxon>Metazoa</taxon>
        <taxon>Spiralia</taxon>
        <taxon>Lophotrochozoa</taxon>
        <taxon>Platyhelminthes</taxon>
        <taxon>Trematoda</taxon>
        <taxon>Digenea</taxon>
        <taxon>Strigeidida</taxon>
        <taxon>Schistosomatoidea</taxon>
        <taxon>Schistosomatidae</taxon>
        <taxon>Schistosoma</taxon>
    </lineage>
</organism>